<dbReference type="GO" id="GO:0042578">
    <property type="term" value="F:phosphoric ester hydrolase activity"/>
    <property type="evidence" value="ECO:0007669"/>
    <property type="project" value="UniProtKB-ARBA"/>
</dbReference>
<evidence type="ECO:0000313" key="4">
    <source>
        <dbReference type="Proteomes" id="UP000078596"/>
    </source>
</evidence>
<reference evidence="3 4" key="1">
    <citation type="submission" date="2016-06" db="EMBL/GenBank/DDBJ databases">
        <title>Insight into the functional genes involving in sulfur oxidation in Pearl River water.</title>
        <authorList>
            <person name="Luo J."/>
            <person name="Tan X."/>
            <person name="Lin W."/>
        </authorList>
    </citation>
    <scope>NUCLEOTIDE SEQUENCE [LARGE SCALE GENOMIC DNA]</scope>
    <source>
        <strain evidence="3 4">LS2</strain>
    </source>
</reference>
<evidence type="ECO:0000256" key="2">
    <source>
        <dbReference type="SAM" id="SignalP"/>
    </source>
</evidence>
<dbReference type="PANTHER" id="PTHR31956:SF1">
    <property type="entry name" value="NON-SPECIFIC PHOSPHOLIPASE C1"/>
    <property type="match status" value="1"/>
</dbReference>
<sequence>MKMRQWNTRKWPKISVLALSLALVGQYNMAYALGGQGDRDDASEHTRTPIKHLIVIIGENHTFDNLFGGYKPRHGQTIDNLLSEGIINADGTPGPNFAKGAQQQASDNAIYMIDPVLTGPYNPLPQPATTYAIGQPPRVADARFPADLPNGPFQITKYVPYDSHTGDPMHRFYQMWQQYDQGRNDLYVWVDKTVGIGPQNSAPAPTPADTFQGSEAMGFYNMSTGDAPLFKAMADHYAISDNYHQAIMGGTGANFIAIVTGDVAYHNTDGQPDMPPANQIENPDPQPGTNNFYTQDGYHGGSYSNCSDINQPGVAPIMNYINSQPGKAFNHGNCAPDTYYLLNNYGLGYTASGTAKPLGADQYTLPPQTMPTIADALSAKGVSWKWYSGGRNDGINTTNEYCSICDPLTGFKSIMTTSLKDNLQDVTQFYKDVTHVDTLPAVSFIRPFESKAGHPADATVPDFEKFVADIIQRVKSDKKAWASTAIVITTDEGGGYYDSGYIQPIDFFGDGTRIPLIVVSPFAKKGHVDHVYNDHASILKFIEENWGLKPLSARSRDNLPDPIASRRNPYVPRNRPAIGDLMSLFNFGHDRDDLRAAAFHPHEGNDD</sequence>
<evidence type="ECO:0000256" key="1">
    <source>
        <dbReference type="ARBA" id="ARBA00022801"/>
    </source>
</evidence>
<dbReference type="AlphaFoldDB" id="A0A191ZDP2"/>
<dbReference type="KEGG" id="haz:A9404_00050"/>
<keyword evidence="2" id="KW-0732">Signal</keyword>
<dbReference type="EMBL" id="CP016027">
    <property type="protein sequence ID" value="ANJ65986.1"/>
    <property type="molecule type" value="Genomic_DNA"/>
</dbReference>
<evidence type="ECO:0000313" key="3">
    <source>
        <dbReference type="EMBL" id="ANJ65986.1"/>
    </source>
</evidence>
<protein>
    <submittedName>
        <fullName evidence="3">Phosphoesterase</fullName>
    </submittedName>
</protein>
<dbReference type="InterPro" id="IPR007312">
    <property type="entry name" value="Phosphoesterase"/>
</dbReference>
<dbReference type="PANTHER" id="PTHR31956">
    <property type="entry name" value="NON-SPECIFIC PHOSPHOLIPASE C4-RELATED"/>
    <property type="match status" value="1"/>
</dbReference>
<feature type="chain" id="PRO_5008250329" evidence="2">
    <location>
        <begin position="33"/>
        <end position="607"/>
    </location>
</feature>
<organism evidence="3 4">
    <name type="scientific">Halothiobacillus diazotrophicus</name>
    <dbReference type="NCBI Taxonomy" id="1860122"/>
    <lineage>
        <taxon>Bacteria</taxon>
        <taxon>Pseudomonadati</taxon>
        <taxon>Pseudomonadota</taxon>
        <taxon>Gammaproteobacteria</taxon>
        <taxon>Chromatiales</taxon>
        <taxon>Halothiobacillaceae</taxon>
        <taxon>Halothiobacillus</taxon>
    </lineage>
</organism>
<feature type="signal peptide" evidence="2">
    <location>
        <begin position="1"/>
        <end position="32"/>
    </location>
</feature>
<name>A0A191ZDP2_9GAMM</name>
<dbReference type="CDD" id="cd16013">
    <property type="entry name" value="AcpA"/>
    <property type="match status" value="1"/>
</dbReference>
<dbReference type="Gene3D" id="3.40.720.10">
    <property type="entry name" value="Alkaline Phosphatase, subunit A"/>
    <property type="match status" value="1"/>
</dbReference>
<dbReference type="RefSeq" id="WP_066097533.1">
    <property type="nucleotide sequence ID" value="NZ_CP016027.1"/>
</dbReference>
<keyword evidence="1" id="KW-0378">Hydrolase</keyword>
<dbReference type="Proteomes" id="UP000078596">
    <property type="component" value="Chromosome"/>
</dbReference>
<accession>A0A191ZDP2</accession>
<dbReference type="Pfam" id="PF04185">
    <property type="entry name" value="Phosphoesterase"/>
    <property type="match status" value="1"/>
</dbReference>
<proteinExistence type="predicted"/>
<dbReference type="STRING" id="1860122.A9404_00050"/>
<keyword evidence="4" id="KW-1185">Reference proteome</keyword>
<dbReference type="InterPro" id="IPR017850">
    <property type="entry name" value="Alkaline_phosphatase_core_sf"/>
</dbReference>
<dbReference type="SUPFAM" id="SSF53649">
    <property type="entry name" value="Alkaline phosphatase-like"/>
    <property type="match status" value="1"/>
</dbReference>
<gene>
    <name evidence="3" type="ORF">A9404_00050</name>
</gene>